<dbReference type="Pfam" id="PF00795">
    <property type="entry name" value="CN_hydrolase"/>
    <property type="match status" value="1"/>
</dbReference>
<name>A0AAJ7XBL1_PETMA</name>
<feature type="region of interest" description="Disordered" evidence="5">
    <location>
        <begin position="337"/>
        <end position="357"/>
    </location>
</feature>
<dbReference type="InterPro" id="IPR040154">
    <property type="entry name" value="Biotinidase/VNN"/>
</dbReference>
<dbReference type="PANTHER" id="PTHR10609:SF27">
    <property type="entry name" value="CN HYDROLASE DOMAIN-CONTAINING PROTEIN-RELATED"/>
    <property type="match status" value="1"/>
</dbReference>
<keyword evidence="2 6" id="KW-0732">Signal</keyword>
<dbReference type="GO" id="GO:0015939">
    <property type="term" value="P:pantothenate metabolic process"/>
    <property type="evidence" value="ECO:0007669"/>
    <property type="project" value="TreeGrafter"/>
</dbReference>
<dbReference type="CDD" id="cd07567">
    <property type="entry name" value="biotinidase_like"/>
    <property type="match status" value="1"/>
</dbReference>
<gene>
    <name evidence="9" type="primary">LOC116953019</name>
</gene>
<evidence type="ECO:0000256" key="4">
    <source>
        <dbReference type="ARBA" id="ARBA00023180"/>
    </source>
</evidence>
<feature type="signal peptide" evidence="6">
    <location>
        <begin position="1"/>
        <end position="27"/>
    </location>
</feature>
<sequence>MEVRRHFWWCWFGALLTLATLLGGTQGATQGSTGRRFVAAVLEHAVLLPPPRAQGTLPTRAEALTLMHSNLDIMEPLIRNATSMGADIVVSPEDGLYGWTLSREEAQFYMEDILDPSAQLGWVPCEQPPSANDPEPGSVLSRLSCLARNLSVYLVANLGDGKQCDRGSDPRCPPDSRYQFNTDVVLDRLGRLVGRYHKYRLFMGEDQFDQPAEPTQVIVETDFGRLGVFTCFDILFHAPAVQLVEEGAIDTVLFPTAWMNVLPHLSAVQFHSAWAMGMAVNLLAANTHNTTNRMTGSGIYSPDGARAYHYDAVTGSGHLLLAELDASPRAPGYQRPDWGRHASALAPPSPGTSSPPSFTASVFHDPFTMVLLAAGTANASVCHGELCCHLEFAMQAAEEPRAAGELHALGAFSGLHVVEGQYYLQICTLLKCAGAEKETCGRPTKEAATRFSRFSLSGTFGTRHVFPEVLLSGVELAPGQFQVLDDGRLVNSDVGLQGPPLSVTLFGRWYERDEGDCCGGGPGGPGSIGWGRWQVAMLGLCAAATLLTGVAMR</sequence>
<evidence type="ECO:0000313" key="9">
    <source>
        <dbReference type="RefSeq" id="XP_032828724.1"/>
    </source>
</evidence>
<dbReference type="InterPro" id="IPR003010">
    <property type="entry name" value="C-N_Hydrolase"/>
</dbReference>
<accession>A0AAJ7XBL1</accession>
<keyword evidence="3" id="KW-0378">Hydrolase</keyword>
<evidence type="ECO:0000256" key="5">
    <source>
        <dbReference type="SAM" id="MobiDB-lite"/>
    </source>
</evidence>
<dbReference type="PROSITE" id="PS50263">
    <property type="entry name" value="CN_HYDROLASE"/>
    <property type="match status" value="1"/>
</dbReference>
<dbReference type="InterPro" id="IPR036526">
    <property type="entry name" value="C-N_Hydrolase_sf"/>
</dbReference>
<evidence type="ECO:0000313" key="8">
    <source>
        <dbReference type="Proteomes" id="UP001318040"/>
    </source>
</evidence>
<dbReference type="PANTHER" id="PTHR10609">
    <property type="entry name" value="BIOTINIDASE-RELATED"/>
    <property type="match status" value="1"/>
</dbReference>
<dbReference type="GeneID" id="116953019"/>
<feature type="domain" description="CN hydrolase" evidence="7">
    <location>
        <begin position="53"/>
        <end position="326"/>
    </location>
</feature>
<proteinExistence type="inferred from homology"/>
<dbReference type="AlphaFoldDB" id="A0AAJ7XBL1"/>
<evidence type="ECO:0000256" key="2">
    <source>
        <dbReference type="ARBA" id="ARBA00022729"/>
    </source>
</evidence>
<evidence type="ECO:0000256" key="3">
    <source>
        <dbReference type="ARBA" id="ARBA00022801"/>
    </source>
</evidence>
<dbReference type="Proteomes" id="UP001318040">
    <property type="component" value="Chromosome 3"/>
</dbReference>
<dbReference type="InterPro" id="IPR043957">
    <property type="entry name" value="Vanin_C"/>
</dbReference>
<dbReference type="Pfam" id="PF19018">
    <property type="entry name" value="Vanin_C"/>
    <property type="match status" value="1"/>
</dbReference>
<dbReference type="Gene3D" id="3.60.110.10">
    <property type="entry name" value="Carbon-nitrogen hydrolase"/>
    <property type="match status" value="1"/>
</dbReference>
<keyword evidence="4" id="KW-0325">Glycoprotein</keyword>
<dbReference type="InterPro" id="IPR012101">
    <property type="entry name" value="Biotinidase-like_euk"/>
</dbReference>
<protein>
    <submittedName>
        <fullName evidence="9">Pantetheinase-like</fullName>
    </submittedName>
</protein>
<feature type="compositionally biased region" description="Low complexity" evidence="5">
    <location>
        <begin position="342"/>
        <end position="357"/>
    </location>
</feature>
<keyword evidence="8" id="KW-1185">Reference proteome</keyword>
<dbReference type="KEGG" id="pmrn:116953019"/>
<organism evidence="8 9">
    <name type="scientific">Petromyzon marinus</name>
    <name type="common">Sea lamprey</name>
    <dbReference type="NCBI Taxonomy" id="7757"/>
    <lineage>
        <taxon>Eukaryota</taxon>
        <taxon>Metazoa</taxon>
        <taxon>Chordata</taxon>
        <taxon>Craniata</taxon>
        <taxon>Vertebrata</taxon>
        <taxon>Cyclostomata</taxon>
        <taxon>Hyperoartia</taxon>
        <taxon>Petromyzontiformes</taxon>
        <taxon>Petromyzontidae</taxon>
        <taxon>Petromyzon</taxon>
    </lineage>
</organism>
<evidence type="ECO:0000256" key="1">
    <source>
        <dbReference type="ARBA" id="ARBA00008225"/>
    </source>
</evidence>
<dbReference type="SUPFAM" id="SSF56317">
    <property type="entry name" value="Carbon-nitrogen hydrolase"/>
    <property type="match status" value="1"/>
</dbReference>
<comment type="similarity">
    <text evidence="1">Belongs to the carbon-nitrogen hydrolase superfamily. BTD/VNN family.</text>
</comment>
<dbReference type="RefSeq" id="XP_032828724.1">
    <property type="nucleotide sequence ID" value="XM_032972833.1"/>
</dbReference>
<feature type="chain" id="PRO_5042518799" evidence="6">
    <location>
        <begin position="28"/>
        <end position="553"/>
    </location>
</feature>
<dbReference type="GO" id="GO:0017159">
    <property type="term" value="F:pantetheine hydrolase activity"/>
    <property type="evidence" value="ECO:0007669"/>
    <property type="project" value="TreeGrafter"/>
</dbReference>
<reference evidence="9" key="1">
    <citation type="submission" date="2025-08" db="UniProtKB">
        <authorList>
            <consortium name="RefSeq"/>
        </authorList>
    </citation>
    <scope>IDENTIFICATION</scope>
    <source>
        <tissue evidence="9">Sperm</tissue>
    </source>
</reference>
<evidence type="ECO:0000259" key="7">
    <source>
        <dbReference type="PROSITE" id="PS50263"/>
    </source>
</evidence>
<evidence type="ECO:0000256" key="6">
    <source>
        <dbReference type="SAM" id="SignalP"/>
    </source>
</evidence>
<dbReference type="FunFam" id="3.60.110.10:FF:000001">
    <property type="entry name" value="biotinidase isoform X1"/>
    <property type="match status" value="1"/>
</dbReference>